<protein>
    <submittedName>
        <fullName evidence="2">Uncharacterized protein</fullName>
    </submittedName>
</protein>
<evidence type="ECO:0000313" key="2">
    <source>
        <dbReference type="EMBL" id="EHK45861.1"/>
    </source>
</evidence>
<sequence length="64" mass="7380">MSTKLVPMLDAASNVCKSRPFASSYRHTAATPMRRVETDKKKKKYYPNINVKPMRNPAHRSRSE</sequence>
<dbReference type="EMBL" id="ABDG02000023">
    <property type="protein sequence ID" value="EHK45861.1"/>
    <property type="molecule type" value="Genomic_DNA"/>
</dbReference>
<keyword evidence="3" id="KW-1185">Reference proteome</keyword>
<accession>G9NT11</accession>
<organism evidence="2 3">
    <name type="scientific">Hypocrea atroviridis (strain ATCC 20476 / IMI 206040)</name>
    <name type="common">Trichoderma atroviride</name>
    <dbReference type="NCBI Taxonomy" id="452589"/>
    <lineage>
        <taxon>Eukaryota</taxon>
        <taxon>Fungi</taxon>
        <taxon>Dikarya</taxon>
        <taxon>Ascomycota</taxon>
        <taxon>Pezizomycotina</taxon>
        <taxon>Sordariomycetes</taxon>
        <taxon>Hypocreomycetidae</taxon>
        <taxon>Hypocreales</taxon>
        <taxon>Hypocreaceae</taxon>
        <taxon>Trichoderma</taxon>
    </lineage>
</organism>
<dbReference type="AlphaFoldDB" id="G9NT11"/>
<name>G9NT11_HYPAI</name>
<evidence type="ECO:0000256" key="1">
    <source>
        <dbReference type="SAM" id="MobiDB-lite"/>
    </source>
</evidence>
<dbReference type="Proteomes" id="UP000005426">
    <property type="component" value="Unassembled WGS sequence"/>
</dbReference>
<evidence type="ECO:0000313" key="3">
    <source>
        <dbReference type="Proteomes" id="UP000005426"/>
    </source>
</evidence>
<feature type="region of interest" description="Disordered" evidence="1">
    <location>
        <begin position="27"/>
        <end position="64"/>
    </location>
</feature>
<proteinExistence type="predicted"/>
<reference evidence="2 3" key="1">
    <citation type="journal article" date="2011" name="Genome Biol.">
        <title>Comparative genome sequence analysis underscores mycoparasitism as the ancestral life style of Trichoderma.</title>
        <authorList>
            <person name="Kubicek C.P."/>
            <person name="Herrera-Estrella A."/>
            <person name="Seidl-Seiboth V."/>
            <person name="Martinez D.A."/>
            <person name="Druzhinina I.S."/>
            <person name="Thon M."/>
            <person name="Zeilinger S."/>
            <person name="Casas-Flores S."/>
            <person name="Horwitz B.A."/>
            <person name="Mukherjee P.K."/>
            <person name="Mukherjee M."/>
            <person name="Kredics L."/>
            <person name="Alcaraz L.D."/>
            <person name="Aerts A."/>
            <person name="Antal Z."/>
            <person name="Atanasova L."/>
            <person name="Cervantes-Badillo M.G."/>
            <person name="Challacombe J."/>
            <person name="Chertkov O."/>
            <person name="McCluskey K."/>
            <person name="Coulpier F."/>
            <person name="Deshpande N."/>
            <person name="von Doehren H."/>
            <person name="Ebbole D.J."/>
            <person name="Esquivel-Naranjo E.U."/>
            <person name="Fekete E."/>
            <person name="Flipphi M."/>
            <person name="Glaser F."/>
            <person name="Gomez-Rodriguez E.Y."/>
            <person name="Gruber S."/>
            <person name="Han C."/>
            <person name="Henrissat B."/>
            <person name="Hermosa R."/>
            <person name="Hernandez-Onate M."/>
            <person name="Karaffa L."/>
            <person name="Kosti I."/>
            <person name="Le Crom S."/>
            <person name="Lindquist E."/>
            <person name="Lucas S."/>
            <person name="Luebeck M."/>
            <person name="Luebeck P.S."/>
            <person name="Margeot A."/>
            <person name="Metz B."/>
            <person name="Misra M."/>
            <person name="Nevalainen H."/>
            <person name="Omann M."/>
            <person name="Packer N."/>
            <person name="Perrone G."/>
            <person name="Uresti-Rivera E.E."/>
            <person name="Salamov A."/>
            <person name="Schmoll M."/>
            <person name="Seiboth B."/>
            <person name="Shapiro H."/>
            <person name="Sukno S."/>
            <person name="Tamayo-Ramos J.A."/>
            <person name="Tisch D."/>
            <person name="Wiest A."/>
            <person name="Wilkinson H.H."/>
            <person name="Zhang M."/>
            <person name="Coutinho P.M."/>
            <person name="Kenerley C.M."/>
            <person name="Monte E."/>
            <person name="Baker S.E."/>
            <person name="Grigoriev I.V."/>
        </authorList>
    </citation>
    <scope>NUCLEOTIDE SEQUENCE [LARGE SCALE GENOMIC DNA]</scope>
    <source>
        <strain evidence="3">ATCC 20476 / IMI 206040</strain>
    </source>
</reference>
<comment type="caution">
    <text evidence="2">The sequence shown here is derived from an EMBL/GenBank/DDBJ whole genome shotgun (WGS) entry which is preliminary data.</text>
</comment>
<dbReference type="HOGENOM" id="CLU_2867946_0_0_1"/>
<gene>
    <name evidence="2" type="ORF">TRIATDRAFT_299456</name>
</gene>